<dbReference type="InterPro" id="IPR043519">
    <property type="entry name" value="NT_sf"/>
</dbReference>
<dbReference type="RefSeq" id="WP_377603180.1">
    <property type="nucleotide sequence ID" value="NZ_JBHUME010000008.1"/>
</dbReference>
<proteinExistence type="predicted"/>
<keyword evidence="2" id="KW-1185">Reference proteome</keyword>
<reference evidence="2" key="1">
    <citation type="journal article" date="2019" name="Int. J. Syst. Evol. Microbiol.">
        <title>The Global Catalogue of Microorganisms (GCM) 10K type strain sequencing project: providing services to taxonomists for standard genome sequencing and annotation.</title>
        <authorList>
            <consortium name="The Broad Institute Genomics Platform"/>
            <consortium name="The Broad Institute Genome Sequencing Center for Infectious Disease"/>
            <person name="Wu L."/>
            <person name="Ma J."/>
        </authorList>
    </citation>
    <scope>NUCLEOTIDE SEQUENCE [LARGE SCALE GENOMIC DNA]</scope>
    <source>
        <strain evidence="2">KCTC 3950</strain>
    </source>
</reference>
<dbReference type="PANTHER" id="PTHR34822">
    <property type="entry name" value="GRPB DOMAIN PROTEIN (AFU_ORTHOLOGUE AFUA_1G01530)"/>
    <property type="match status" value="1"/>
</dbReference>
<dbReference type="EMBL" id="JBHUME010000008">
    <property type="protein sequence ID" value="MFD2613176.1"/>
    <property type="molecule type" value="Genomic_DNA"/>
</dbReference>
<gene>
    <name evidence="1" type="ORF">ACFSUF_12150</name>
</gene>
<accession>A0ABW5PE30</accession>
<organism evidence="1 2">
    <name type="scientific">Paenibacillus gansuensis</name>
    <dbReference type="NCBI Taxonomy" id="306542"/>
    <lineage>
        <taxon>Bacteria</taxon>
        <taxon>Bacillati</taxon>
        <taxon>Bacillota</taxon>
        <taxon>Bacilli</taxon>
        <taxon>Bacillales</taxon>
        <taxon>Paenibacillaceae</taxon>
        <taxon>Paenibacillus</taxon>
    </lineage>
</organism>
<protein>
    <submittedName>
        <fullName evidence="1">GrpB family protein</fullName>
    </submittedName>
</protein>
<dbReference type="Gene3D" id="3.30.460.10">
    <property type="entry name" value="Beta Polymerase, domain 2"/>
    <property type="match status" value="1"/>
</dbReference>
<comment type="caution">
    <text evidence="1">The sequence shown here is derived from an EMBL/GenBank/DDBJ whole genome shotgun (WGS) entry which is preliminary data.</text>
</comment>
<evidence type="ECO:0000313" key="1">
    <source>
        <dbReference type="EMBL" id="MFD2613176.1"/>
    </source>
</evidence>
<dbReference type="Proteomes" id="UP001597541">
    <property type="component" value="Unassembled WGS sequence"/>
</dbReference>
<name>A0ABW5PE30_9BACL</name>
<dbReference type="PANTHER" id="PTHR34822:SF1">
    <property type="entry name" value="GRPB FAMILY PROTEIN"/>
    <property type="match status" value="1"/>
</dbReference>
<evidence type="ECO:0000313" key="2">
    <source>
        <dbReference type="Proteomes" id="UP001597541"/>
    </source>
</evidence>
<dbReference type="InterPro" id="IPR007344">
    <property type="entry name" value="GrpB/CoaE"/>
</dbReference>
<dbReference type="SUPFAM" id="SSF81301">
    <property type="entry name" value="Nucleotidyltransferase"/>
    <property type="match status" value="1"/>
</dbReference>
<sequence>MTLFGVLKFEEEAENLRLIIGSEIIEIHHIGSTSVPGLSAKPIIDLMPVVKDICIVDEYNEKLLNRGYEPKGENGIDGRRYFTKGGINRTHHIHIYAIGNPQIQRHLAFRDYLRTHSKVAKSYGDLKVELAAKFPNDISSYIKGKDKLGLEIDRQATEWAKVASSAALTGHDCSTHTCDENRGIKFNGGKVLSPHRGLRNMYG</sequence>
<dbReference type="Pfam" id="PF04229">
    <property type="entry name" value="GrpB"/>
    <property type="match status" value="1"/>
</dbReference>